<evidence type="ECO:0000256" key="5">
    <source>
        <dbReference type="ARBA" id="ARBA00022695"/>
    </source>
</evidence>
<dbReference type="UniPathway" id="UPA00253">
    <property type="reaction ID" value="UER00332"/>
</dbReference>
<dbReference type="EC" id="2.7.7.18" evidence="10"/>
<dbReference type="NCBIfam" id="NF000840">
    <property type="entry name" value="PRK00071.1-3"/>
    <property type="match status" value="1"/>
</dbReference>
<dbReference type="NCBIfam" id="TIGR00125">
    <property type="entry name" value="cyt_tran_rel"/>
    <property type="match status" value="1"/>
</dbReference>
<keyword evidence="13" id="KW-1185">Reference proteome</keyword>
<name>A0A1B1Z6I2_9BACL</name>
<dbReference type="PANTHER" id="PTHR39321:SF3">
    <property type="entry name" value="PHOSPHOPANTETHEINE ADENYLYLTRANSFERASE"/>
    <property type="match status" value="1"/>
</dbReference>
<comment type="catalytic activity">
    <reaction evidence="9 10">
        <text>nicotinate beta-D-ribonucleotide + ATP + H(+) = deamido-NAD(+) + diphosphate</text>
        <dbReference type="Rhea" id="RHEA:22860"/>
        <dbReference type="ChEBI" id="CHEBI:15378"/>
        <dbReference type="ChEBI" id="CHEBI:30616"/>
        <dbReference type="ChEBI" id="CHEBI:33019"/>
        <dbReference type="ChEBI" id="CHEBI:57502"/>
        <dbReference type="ChEBI" id="CHEBI:58437"/>
        <dbReference type="EC" id="2.7.7.18"/>
    </reaction>
</comment>
<comment type="similarity">
    <text evidence="10">Belongs to the NadD family.</text>
</comment>
<dbReference type="CDD" id="cd02165">
    <property type="entry name" value="NMNAT"/>
    <property type="match status" value="1"/>
</dbReference>
<evidence type="ECO:0000256" key="9">
    <source>
        <dbReference type="ARBA" id="ARBA00048721"/>
    </source>
</evidence>
<evidence type="ECO:0000313" key="12">
    <source>
        <dbReference type="EMBL" id="ANX12986.1"/>
    </source>
</evidence>
<evidence type="ECO:0000256" key="7">
    <source>
        <dbReference type="ARBA" id="ARBA00022840"/>
    </source>
</evidence>
<dbReference type="GO" id="GO:0009435">
    <property type="term" value="P:NAD+ biosynthetic process"/>
    <property type="evidence" value="ECO:0007669"/>
    <property type="project" value="UniProtKB-UniRule"/>
</dbReference>
<evidence type="ECO:0000256" key="6">
    <source>
        <dbReference type="ARBA" id="ARBA00022741"/>
    </source>
</evidence>
<evidence type="ECO:0000256" key="8">
    <source>
        <dbReference type="ARBA" id="ARBA00023027"/>
    </source>
</evidence>
<dbReference type="InterPro" id="IPR004821">
    <property type="entry name" value="Cyt_trans-like"/>
</dbReference>
<keyword evidence="3 10" id="KW-0662">Pyridine nucleotide biosynthesis</keyword>
<dbReference type="SUPFAM" id="SSF52374">
    <property type="entry name" value="Nucleotidylyl transferase"/>
    <property type="match status" value="1"/>
</dbReference>
<dbReference type="EMBL" id="CP016761">
    <property type="protein sequence ID" value="ANX12986.1"/>
    <property type="molecule type" value="Genomic_DNA"/>
</dbReference>
<evidence type="ECO:0000256" key="4">
    <source>
        <dbReference type="ARBA" id="ARBA00022679"/>
    </source>
</evidence>
<dbReference type="NCBIfam" id="TIGR00482">
    <property type="entry name" value="nicotinate (nicotinamide) nucleotide adenylyltransferase"/>
    <property type="match status" value="1"/>
</dbReference>
<dbReference type="GO" id="GO:0005524">
    <property type="term" value="F:ATP binding"/>
    <property type="evidence" value="ECO:0007669"/>
    <property type="project" value="UniProtKB-KW"/>
</dbReference>
<dbReference type="InterPro" id="IPR005248">
    <property type="entry name" value="NadD/NMNAT"/>
</dbReference>
<protein>
    <recommendedName>
        <fullName evidence="10">Probable nicotinate-nucleotide adenylyltransferase</fullName>
        <ecNumber evidence="10">2.7.7.18</ecNumber>
    </recommendedName>
    <alternativeName>
        <fullName evidence="10">Deamido-NAD(+) diphosphorylase</fullName>
    </alternativeName>
    <alternativeName>
        <fullName evidence="10">Deamido-NAD(+) pyrophosphorylase</fullName>
    </alternativeName>
    <alternativeName>
        <fullName evidence="10">Nicotinate mononucleotide adenylyltransferase</fullName>
        <shortName evidence="10">NaMN adenylyltransferase</shortName>
    </alternativeName>
</protein>
<dbReference type="OrthoDB" id="5295945at2"/>
<evidence type="ECO:0000259" key="11">
    <source>
        <dbReference type="Pfam" id="PF01467"/>
    </source>
</evidence>
<gene>
    <name evidence="10" type="primary">nadD</name>
    <name evidence="12" type="ORF">ABE41_013320</name>
</gene>
<dbReference type="Proteomes" id="UP000077412">
    <property type="component" value="Chromosome"/>
</dbReference>
<reference evidence="12 13" key="1">
    <citation type="submission" date="2016-08" db="EMBL/GenBank/DDBJ databases">
        <title>Complete genome sequence of Fictibacillus arsenicus G25-54, a strain with toxicity to nematodes and a potential arsenic-resistance activity.</title>
        <authorList>
            <person name="Zheng Z."/>
        </authorList>
    </citation>
    <scope>NUCLEOTIDE SEQUENCE [LARGE SCALE GENOMIC DNA]</scope>
    <source>
        <strain evidence="12 13">G25-54</strain>
    </source>
</reference>
<comment type="pathway">
    <text evidence="2 10">Cofactor biosynthesis; NAD(+) biosynthesis; deamido-NAD(+) from nicotinate D-ribonucleotide: step 1/1.</text>
</comment>
<organism evidence="12 13">
    <name type="scientific">Fictibacillus arsenicus</name>
    <dbReference type="NCBI Taxonomy" id="255247"/>
    <lineage>
        <taxon>Bacteria</taxon>
        <taxon>Bacillati</taxon>
        <taxon>Bacillota</taxon>
        <taxon>Bacilli</taxon>
        <taxon>Bacillales</taxon>
        <taxon>Fictibacillaceae</taxon>
        <taxon>Fictibacillus</taxon>
    </lineage>
</organism>
<dbReference type="Pfam" id="PF01467">
    <property type="entry name" value="CTP_transf_like"/>
    <property type="match status" value="1"/>
</dbReference>
<evidence type="ECO:0000256" key="10">
    <source>
        <dbReference type="HAMAP-Rule" id="MF_00244"/>
    </source>
</evidence>
<accession>A0A1B1Z6I2</accession>
<dbReference type="STRING" id="255247.ABE41_013320"/>
<keyword evidence="6 10" id="KW-0547">Nucleotide-binding</keyword>
<dbReference type="AlphaFoldDB" id="A0A1B1Z6I2"/>
<dbReference type="KEGG" id="far:ABE41_013320"/>
<evidence type="ECO:0000256" key="1">
    <source>
        <dbReference type="ARBA" id="ARBA00002324"/>
    </source>
</evidence>
<keyword evidence="8 10" id="KW-0520">NAD</keyword>
<dbReference type="NCBIfam" id="NF000841">
    <property type="entry name" value="PRK00071.1-4"/>
    <property type="match status" value="1"/>
</dbReference>
<dbReference type="PANTHER" id="PTHR39321">
    <property type="entry name" value="NICOTINATE-NUCLEOTIDE ADENYLYLTRANSFERASE-RELATED"/>
    <property type="match status" value="1"/>
</dbReference>
<dbReference type="GO" id="GO:0004515">
    <property type="term" value="F:nicotinate-nucleotide adenylyltransferase activity"/>
    <property type="evidence" value="ECO:0007669"/>
    <property type="project" value="UniProtKB-UniRule"/>
</dbReference>
<evidence type="ECO:0000256" key="2">
    <source>
        <dbReference type="ARBA" id="ARBA00005019"/>
    </source>
</evidence>
<dbReference type="HAMAP" id="MF_00244">
    <property type="entry name" value="NaMN_adenylyltr"/>
    <property type="match status" value="1"/>
</dbReference>
<keyword evidence="7 10" id="KW-0067">ATP-binding</keyword>
<comment type="function">
    <text evidence="1 10">Catalyzes the reversible adenylation of nicotinate mononucleotide (NaMN) to nicotinic acid adenine dinucleotide (NaAD).</text>
</comment>
<dbReference type="Gene3D" id="3.40.50.620">
    <property type="entry name" value="HUPs"/>
    <property type="match status" value="1"/>
</dbReference>
<keyword evidence="4 10" id="KW-0808">Transferase</keyword>
<keyword evidence="5 10" id="KW-0548">Nucleotidyltransferase</keyword>
<sequence length="192" mass="22286">MEKHIGLFGGTFNPPHIGHLIIAQEALKQLKLDEVWWMPASNPPHKKKVEDVSDRHRIEMVKKTIGNNNQFSLSLLEFERSGPSYTIDTIRLLKEKFPNKEFTFIMGGDMVHSLGSWHQIDQLKDLVQFAGVGREGFPVDEHWERYNVKLVEIPNIGISSTFIRLRAKENGNIRYFVADDVWKYIKEHLLYG</sequence>
<dbReference type="InterPro" id="IPR014729">
    <property type="entry name" value="Rossmann-like_a/b/a_fold"/>
</dbReference>
<evidence type="ECO:0000313" key="13">
    <source>
        <dbReference type="Proteomes" id="UP000077412"/>
    </source>
</evidence>
<proteinExistence type="inferred from homology"/>
<evidence type="ECO:0000256" key="3">
    <source>
        <dbReference type="ARBA" id="ARBA00022642"/>
    </source>
</evidence>
<feature type="domain" description="Cytidyltransferase-like" evidence="11">
    <location>
        <begin position="7"/>
        <end position="165"/>
    </location>
</feature>